<protein>
    <submittedName>
        <fullName evidence="4">AcrR family transcriptional regulator</fullName>
    </submittedName>
</protein>
<feature type="domain" description="HTH tetR-type" evidence="3">
    <location>
        <begin position="6"/>
        <end position="66"/>
    </location>
</feature>
<reference evidence="4" key="1">
    <citation type="submission" date="2023-07" db="EMBL/GenBank/DDBJ databases">
        <title>Sorghum-associated microbial communities from plants grown in Nebraska, USA.</title>
        <authorList>
            <person name="Schachtman D."/>
        </authorList>
    </citation>
    <scope>NUCLEOTIDE SEQUENCE</scope>
    <source>
        <strain evidence="4">BE80</strain>
    </source>
</reference>
<dbReference type="InterPro" id="IPR039532">
    <property type="entry name" value="TetR_C_Firmicutes"/>
</dbReference>
<dbReference type="Gene3D" id="1.10.357.10">
    <property type="entry name" value="Tetracycline Repressor, domain 2"/>
    <property type="match status" value="1"/>
</dbReference>
<comment type="caution">
    <text evidence="4">The sequence shown here is derived from an EMBL/GenBank/DDBJ whole genome shotgun (WGS) entry which is preliminary data.</text>
</comment>
<dbReference type="InterPro" id="IPR009057">
    <property type="entry name" value="Homeodomain-like_sf"/>
</dbReference>
<dbReference type="Pfam" id="PF00440">
    <property type="entry name" value="TetR_N"/>
    <property type="match status" value="1"/>
</dbReference>
<accession>A0AAP5GX50</accession>
<dbReference type="InterPro" id="IPR001647">
    <property type="entry name" value="HTH_TetR"/>
</dbReference>
<evidence type="ECO:0000313" key="4">
    <source>
        <dbReference type="EMBL" id="MDR6721817.1"/>
    </source>
</evidence>
<dbReference type="GO" id="GO:0003677">
    <property type="term" value="F:DNA binding"/>
    <property type="evidence" value="ECO:0007669"/>
    <property type="project" value="UniProtKB-UniRule"/>
</dbReference>
<organism evidence="4 5">
    <name type="scientific">Paenibacillus amylolyticus</name>
    <dbReference type="NCBI Taxonomy" id="1451"/>
    <lineage>
        <taxon>Bacteria</taxon>
        <taxon>Bacillati</taxon>
        <taxon>Bacillota</taxon>
        <taxon>Bacilli</taxon>
        <taxon>Bacillales</taxon>
        <taxon>Paenibacillaceae</taxon>
        <taxon>Paenibacillus</taxon>
    </lineage>
</organism>
<proteinExistence type="predicted"/>
<sequence length="185" mass="21416">MDRRVAKTKAAIFQSFVSLIAEKNFEVITINEIADRANINRGTVYFHYSDKYDLLNKCIEENLNQMIAVTTTTNTNGETIDLIESSFLPVIRYFEEKHTFYFSMLSNKGIPAFRDRMLELATTHISIQIHMEGVNLNYNKELITQFMASAFVGIIEWWILNHMPISADDVAQQLWGLLKRNEVIN</sequence>
<dbReference type="PRINTS" id="PR00455">
    <property type="entry name" value="HTHTETR"/>
</dbReference>
<feature type="DNA-binding region" description="H-T-H motif" evidence="2">
    <location>
        <begin position="29"/>
        <end position="48"/>
    </location>
</feature>
<gene>
    <name evidence="4" type="ORF">J2W91_000265</name>
</gene>
<dbReference type="SUPFAM" id="SSF46689">
    <property type="entry name" value="Homeodomain-like"/>
    <property type="match status" value="1"/>
</dbReference>
<dbReference type="EMBL" id="JAVDTR010000001">
    <property type="protein sequence ID" value="MDR6721817.1"/>
    <property type="molecule type" value="Genomic_DNA"/>
</dbReference>
<evidence type="ECO:0000256" key="2">
    <source>
        <dbReference type="PROSITE-ProRule" id="PRU00335"/>
    </source>
</evidence>
<evidence type="ECO:0000259" key="3">
    <source>
        <dbReference type="PROSITE" id="PS50977"/>
    </source>
</evidence>
<dbReference type="InterPro" id="IPR050624">
    <property type="entry name" value="HTH-type_Tx_Regulator"/>
</dbReference>
<keyword evidence="1 2" id="KW-0238">DNA-binding</keyword>
<dbReference type="AlphaFoldDB" id="A0AAP5GX50"/>
<dbReference type="PROSITE" id="PS50977">
    <property type="entry name" value="HTH_TETR_2"/>
    <property type="match status" value="1"/>
</dbReference>
<dbReference type="PANTHER" id="PTHR43479">
    <property type="entry name" value="ACREF/ENVCD OPERON REPRESSOR-RELATED"/>
    <property type="match status" value="1"/>
</dbReference>
<name>A0AAP5GX50_PAEAM</name>
<dbReference type="RefSeq" id="WP_310135998.1">
    <property type="nucleotide sequence ID" value="NZ_JAVDTR010000001.1"/>
</dbReference>
<evidence type="ECO:0000256" key="1">
    <source>
        <dbReference type="ARBA" id="ARBA00023125"/>
    </source>
</evidence>
<evidence type="ECO:0000313" key="5">
    <source>
        <dbReference type="Proteomes" id="UP001254832"/>
    </source>
</evidence>
<dbReference type="Proteomes" id="UP001254832">
    <property type="component" value="Unassembled WGS sequence"/>
</dbReference>
<dbReference type="PANTHER" id="PTHR43479:SF7">
    <property type="entry name" value="TETR-FAMILY TRANSCRIPTIONAL REGULATOR"/>
    <property type="match status" value="1"/>
</dbReference>
<dbReference type="Pfam" id="PF14278">
    <property type="entry name" value="TetR_C_8"/>
    <property type="match status" value="1"/>
</dbReference>